<feature type="coiled-coil region" evidence="3">
    <location>
        <begin position="53"/>
        <end position="84"/>
    </location>
</feature>
<evidence type="ECO:0000256" key="2">
    <source>
        <dbReference type="HAMAP-Rule" id="MF_00003"/>
    </source>
</evidence>
<evidence type="ECO:0000256" key="1">
    <source>
        <dbReference type="ARBA" id="ARBA00022517"/>
    </source>
</evidence>
<comment type="function">
    <text evidence="2">One of several proteins that assist in the late maturation steps of the functional core of the 30S ribosomal subunit. Associates with free 30S ribosomal subunits (but not with 30S subunits that are part of 70S ribosomes or polysomes). Required for efficient processing of 16S rRNA. May interact with the 5'-terminal helix region of 16S rRNA.</text>
</comment>
<dbReference type="EMBL" id="JABUOH010000051">
    <property type="protein sequence ID" value="NWN45893.1"/>
    <property type="molecule type" value="Genomic_DNA"/>
</dbReference>
<dbReference type="HAMAP" id="MF_00003">
    <property type="entry name" value="RbfA"/>
    <property type="match status" value="1"/>
</dbReference>
<dbReference type="Proteomes" id="UP000568109">
    <property type="component" value="Unassembled WGS sequence"/>
</dbReference>
<keyword evidence="5" id="KW-1185">Reference proteome</keyword>
<dbReference type="PROSITE" id="PS01319">
    <property type="entry name" value="RBFA"/>
    <property type="match status" value="1"/>
</dbReference>
<dbReference type="PANTHER" id="PTHR33515">
    <property type="entry name" value="RIBOSOME-BINDING FACTOR A, CHLOROPLASTIC-RELATED"/>
    <property type="match status" value="1"/>
</dbReference>
<dbReference type="InterPro" id="IPR020053">
    <property type="entry name" value="Ribosome-bd_factorA_CS"/>
</dbReference>
<comment type="caution">
    <text evidence="4">The sequence shown here is derived from an EMBL/GenBank/DDBJ whole genome shotgun (WGS) entry which is preliminary data.</text>
</comment>
<reference evidence="4 5" key="1">
    <citation type="submission" date="2020-06" db="EMBL/GenBank/DDBJ databases">
        <title>Draft genome sequence of Candidatus Phytoplasma pruni (X-disease group, subgroup 16SrIII-B) strain ChTDIII from Argentina.</title>
        <authorList>
            <person name="Fernandez F.D."/>
            <person name="Zuebert C."/>
            <person name="Huettel B."/>
            <person name="Kube M."/>
            <person name="Conci L.R."/>
        </authorList>
    </citation>
    <scope>NUCLEOTIDE SEQUENCE [LARGE SCALE GENOMIC DNA]</scope>
    <source>
        <strain evidence="4 5">ChTDIII</strain>
    </source>
</reference>
<comment type="subcellular location">
    <subcellularLocation>
        <location evidence="2">Cytoplasm</location>
    </subcellularLocation>
</comment>
<dbReference type="NCBIfam" id="TIGR00082">
    <property type="entry name" value="rbfA"/>
    <property type="match status" value="1"/>
</dbReference>
<dbReference type="Gene3D" id="3.30.300.20">
    <property type="match status" value="1"/>
</dbReference>
<name>A0A851HJ87_9MOLU</name>
<organism evidence="4 5">
    <name type="scientific">Candidatus Phytoplasma pruni</name>
    <dbReference type="NCBI Taxonomy" id="479893"/>
    <lineage>
        <taxon>Bacteria</taxon>
        <taxon>Bacillati</taxon>
        <taxon>Mycoplasmatota</taxon>
        <taxon>Mollicutes</taxon>
        <taxon>Acholeplasmatales</taxon>
        <taxon>Acholeplasmataceae</taxon>
        <taxon>Candidatus Phytoplasma</taxon>
        <taxon>16SrIII (X-disease group)</taxon>
    </lineage>
</organism>
<dbReference type="SUPFAM" id="SSF89919">
    <property type="entry name" value="Ribosome-binding factor A, RbfA"/>
    <property type="match status" value="1"/>
</dbReference>
<evidence type="ECO:0000313" key="5">
    <source>
        <dbReference type="Proteomes" id="UP000568109"/>
    </source>
</evidence>
<gene>
    <name evidence="2 4" type="primary">rbfA</name>
    <name evidence="4" type="ORF">HR065_02235</name>
</gene>
<comment type="subunit">
    <text evidence="2">Monomer. Binds 30S ribosomal subunits, but not 50S ribosomal subunits or 70S ribosomes.</text>
</comment>
<accession>A0A851HJ87</accession>
<comment type="similarity">
    <text evidence="2">Belongs to the RbfA family.</text>
</comment>
<dbReference type="GO" id="GO:0005829">
    <property type="term" value="C:cytosol"/>
    <property type="evidence" value="ECO:0007669"/>
    <property type="project" value="TreeGrafter"/>
</dbReference>
<keyword evidence="2" id="KW-0963">Cytoplasm</keyword>
<keyword evidence="1 2" id="KW-0690">Ribosome biogenesis</keyword>
<dbReference type="InterPro" id="IPR015946">
    <property type="entry name" value="KH_dom-like_a/b"/>
</dbReference>
<protein>
    <recommendedName>
        <fullName evidence="2">Ribosome-binding factor A</fullName>
    </recommendedName>
</protein>
<keyword evidence="3" id="KW-0175">Coiled coil</keyword>
<dbReference type="RefSeq" id="WP_178734281.1">
    <property type="nucleotide sequence ID" value="NZ_JABUOH010000051.1"/>
</dbReference>
<proteinExistence type="inferred from homology"/>
<evidence type="ECO:0000313" key="4">
    <source>
        <dbReference type="EMBL" id="NWN45893.1"/>
    </source>
</evidence>
<dbReference type="AlphaFoldDB" id="A0A851HJ87"/>
<evidence type="ECO:0000256" key="3">
    <source>
        <dbReference type="SAM" id="Coils"/>
    </source>
</evidence>
<sequence length="114" mass="13362">MSITNERTANLIHKEIVFIINQIVRNDQIGYINVTDVDLTKDLSFSNIYYTLLKDDEETVALAAEVLEEHKKEIRMELAKKIRNIKKIPNLIFKYDQSLVYGKHIDKLLEDINK</sequence>
<dbReference type="InterPro" id="IPR000238">
    <property type="entry name" value="RbfA"/>
</dbReference>
<dbReference type="GO" id="GO:0043024">
    <property type="term" value="F:ribosomal small subunit binding"/>
    <property type="evidence" value="ECO:0007669"/>
    <property type="project" value="TreeGrafter"/>
</dbReference>
<dbReference type="GO" id="GO:0030490">
    <property type="term" value="P:maturation of SSU-rRNA"/>
    <property type="evidence" value="ECO:0007669"/>
    <property type="project" value="UniProtKB-UniRule"/>
</dbReference>
<dbReference type="PANTHER" id="PTHR33515:SF1">
    <property type="entry name" value="RIBOSOME-BINDING FACTOR A, CHLOROPLASTIC-RELATED"/>
    <property type="match status" value="1"/>
</dbReference>
<dbReference type="InterPro" id="IPR023799">
    <property type="entry name" value="RbfA_dom_sf"/>
</dbReference>
<dbReference type="Pfam" id="PF02033">
    <property type="entry name" value="RBFA"/>
    <property type="match status" value="1"/>
</dbReference>